<dbReference type="CDD" id="cd00077">
    <property type="entry name" value="HDc"/>
    <property type="match status" value="1"/>
</dbReference>
<protein>
    <recommendedName>
        <fullName evidence="1">HD-GYP domain-containing protein</fullName>
    </recommendedName>
</protein>
<organism evidence="2 3">
    <name type="scientific">Rhodoferax lithotrophicus</name>
    <dbReference type="NCBI Taxonomy" id="2798804"/>
    <lineage>
        <taxon>Bacteria</taxon>
        <taxon>Pseudomonadati</taxon>
        <taxon>Pseudomonadota</taxon>
        <taxon>Betaproteobacteria</taxon>
        <taxon>Burkholderiales</taxon>
        <taxon>Comamonadaceae</taxon>
        <taxon>Rhodoferax</taxon>
    </lineage>
</organism>
<dbReference type="SMART" id="SM00471">
    <property type="entry name" value="HDc"/>
    <property type="match status" value="1"/>
</dbReference>
<dbReference type="InterPro" id="IPR021812">
    <property type="entry name" value="DUF3391"/>
</dbReference>
<dbReference type="RefSeq" id="WP_223910237.1">
    <property type="nucleotide sequence ID" value="NZ_AP024238.1"/>
</dbReference>
<accession>A0ABM7MK01</accession>
<dbReference type="InterPro" id="IPR003607">
    <property type="entry name" value="HD/PDEase_dom"/>
</dbReference>
<name>A0ABM7MK01_9BURK</name>
<dbReference type="PROSITE" id="PS51832">
    <property type="entry name" value="HD_GYP"/>
    <property type="match status" value="1"/>
</dbReference>
<dbReference type="PANTHER" id="PTHR43155">
    <property type="entry name" value="CYCLIC DI-GMP PHOSPHODIESTERASE PA4108-RELATED"/>
    <property type="match status" value="1"/>
</dbReference>
<dbReference type="NCBIfam" id="TIGR00277">
    <property type="entry name" value="HDIG"/>
    <property type="match status" value="1"/>
</dbReference>
<reference evidence="2 3" key="1">
    <citation type="journal article" date="2021" name="Microbiol. Spectr.">
        <title>A Single Bacterium Capable of Oxidation and Reduction of Iron at Circumneutral pH.</title>
        <authorList>
            <person name="Kato S."/>
            <person name="Ohkuma M."/>
        </authorList>
    </citation>
    <scope>NUCLEOTIDE SEQUENCE [LARGE SCALE GENOMIC DNA]</scope>
    <source>
        <strain evidence="2 3">MIZ03</strain>
    </source>
</reference>
<dbReference type="Pfam" id="PF13487">
    <property type="entry name" value="HD_5"/>
    <property type="match status" value="1"/>
</dbReference>
<dbReference type="InterPro" id="IPR037522">
    <property type="entry name" value="HD_GYP_dom"/>
</dbReference>
<dbReference type="Proteomes" id="UP000824366">
    <property type="component" value="Chromosome"/>
</dbReference>
<keyword evidence="3" id="KW-1185">Reference proteome</keyword>
<proteinExistence type="predicted"/>
<dbReference type="SUPFAM" id="SSF109604">
    <property type="entry name" value="HD-domain/PDEase-like"/>
    <property type="match status" value="1"/>
</dbReference>
<evidence type="ECO:0000259" key="1">
    <source>
        <dbReference type="PROSITE" id="PS51832"/>
    </source>
</evidence>
<dbReference type="Pfam" id="PF11871">
    <property type="entry name" value="DUF3391"/>
    <property type="match status" value="1"/>
</dbReference>
<dbReference type="PANTHER" id="PTHR43155:SF2">
    <property type="entry name" value="CYCLIC DI-GMP PHOSPHODIESTERASE PA4108"/>
    <property type="match status" value="1"/>
</dbReference>
<sequence length="490" mass="54699">MREVRNDWWINSTNFRSSVIAQKTESALRVSFDSNQLFRTVQVESIEMNPKDSNAPPPAYLTADQLRIGVFVMIELPWLKHEFAVNNFKIRSEAQLRDLRALGLKQYRYDPSRSEKFAELVGSAGDVPYAVPDDHVRMDSSGELAPQHGADLERQKRIVQNLRRRENVEQVEKAFVKAVTVMKNLNRNIYSRPKETLEDLGSLIGDMTDAFMNCPGATLHVMGEKSGNPDVYFHSLNVTILAMMLAKELEFTPADALELGIGAMIHDIGLADIPDRVVKKSPSESSRAEINLRATHVEIGVNLGKRIGLSEVALSVISQHHELVDGSGYPKGLKAENMTAAARLVSVVNYYDNLCNPPDITKAMTPHEALSHMFAQYRSKFDSRALQLLIRSLGVHPPGSIVQLSNQSLAVVTAVNPKKPLRPWVLVYDENTPKEEAITIDLAQEPTISILKAIRPSKLSPKVAAYLNHRKRVTYFFDGDHTSDSPGVKK</sequence>
<evidence type="ECO:0000313" key="3">
    <source>
        <dbReference type="Proteomes" id="UP000824366"/>
    </source>
</evidence>
<dbReference type="Gene3D" id="1.10.3210.10">
    <property type="entry name" value="Hypothetical protein af1432"/>
    <property type="match status" value="1"/>
</dbReference>
<dbReference type="EMBL" id="AP024238">
    <property type="protein sequence ID" value="BCO26574.1"/>
    <property type="molecule type" value="Genomic_DNA"/>
</dbReference>
<feature type="domain" description="HD-GYP" evidence="1">
    <location>
        <begin position="209"/>
        <end position="405"/>
    </location>
</feature>
<evidence type="ECO:0000313" key="2">
    <source>
        <dbReference type="EMBL" id="BCO26574.1"/>
    </source>
</evidence>
<dbReference type="InterPro" id="IPR006675">
    <property type="entry name" value="HDIG_dom"/>
</dbReference>
<gene>
    <name evidence="2" type="ORF">MIZ03_1457</name>
</gene>